<feature type="chain" id="PRO_5042128497" description="Ecp2 effector protein domain-containing protein" evidence="1">
    <location>
        <begin position="25"/>
        <end position="222"/>
    </location>
</feature>
<protein>
    <recommendedName>
        <fullName evidence="4">Ecp2 effector protein domain-containing protein</fullName>
    </recommendedName>
</protein>
<reference evidence="2" key="1">
    <citation type="journal article" date="2023" name="Mol. Phylogenet. Evol.">
        <title>Genome-scale phylogeny and comparative genomics of the fungal order Sordariales.</title>
        <authorList>
            <person name="Hensen N."/>
            <person name="Bonometti L."/>
            <person name="Westerberg I."/>
            <person name="Brannstrom I.O."/>
            <person name="Guillou S."/>
            <person name="Cros-Aarteil S."/>
            <person name="Calhoun S."/>
            <person name="Haridas S."/>
            <person name="Kuo A."/>
            <person name="Mondo S."/>
            <person name="Pangilinan J."/>
            <person name="Riley R."/>
            <person name="LaButti K."/>
            <person name="Andreopoulos B."/>
            <person name="Lipzen A."/>
            <person name="Chen C."/>
            <person name="Yan M."/>
            <person name="Daum C."/>
            <person name="Ng V."/>
            <person name="Clum A."/>
            <person name="Steindorff A."/>
            <person name="Ohm R.A."/>
            <person name="Martin F."/>
            <person name="Silar P."/>
            <person name="Natvig D.O."/>
            <person name="Lalanne C."/>
            <person name="Gautier V."/>
            <person name="Ament-Velasquez S.L."/>
            <person name="Kruys A."/>
            <person name="Hutchinson M.I."/>
            <person name="Powell A.J."/>
            <person name="Barry K."/>
            <person name="Miller A.N."/>
            <person name="Grigoriev I.V."/>
            <person name="Debuchy R."/>
            <person name="Gladieux P."/>
            <person name="Hiltunen Thoren M."/>
            <person name="Johannesson H."/>
        </authorList>
    </citation>
    <scope>NUCLEOTIDE SEQUENCE</scope>
    <source>
        <strain evidence="2">CBS 232.78</strain>
    </source>
</reference>
<gene>
    <name evidence="2" type="ORF">B0H63DRAFT_448212</name>
</gene>
<organism evidence="2 3">
    <name type="scientific">Podospora didyma</name>
    <dbReference type="NCBI Taxonomy" id="330526"/>
    <lineage>
        <taxon>Eukaryota</taxon>
        <taxon>Fungi</taxon>
        <taxon>Dikarya</taxon>
        <taxon>Ascomycota</taxon>
        <taxon>Pezizomycotina</taxon>
        <taxon>Sordariomycetes</taxon>
        <taxon>Sordariomycetidae</taxon>
        <taxon>Sordariales</taxon>
        <taxon>Podosporaceae</taxon>
        <taxon>Podospora</taxon>
    </lineage>
</organism>
<name>A0AAE0NTE6_9PEZI</name>
<sequence>MFSHKFIFLAFLGLASLAVAGAAAEKSTQLVHGTPIAKYEEMKANFKAWVDVNGTYVPATEADIAKAVKEWQAQAADLAAGDTKCTWHDGQGSVDCDHWTIQFGQDCCWHEKSTTVVQAQNFRVEVPHQLDCNKHDGGRQLLVDLNPMAPLQWFIRVHPGNICNVWASEVARYDNTWVLYAGTFFNIPTDDRCTQIYGGWGRRCVGPKFPTADDIKDGSHNS</sequence>
<evidence type="ECO:0000313" key="2">
    <source>
        <dbReference type="EMBL" id="KAK3387364.1"/>
    </source>
</evidence>
<dbReference type="Proteomes" id="UP001285441">
    <property type="component" value="Unassembled WGS sequence"/>
</dbReference>
<accession>A0AAE0NTE6</accession>
<keyword evidence="3" id="KW-1185">Reference proteome</keyword>
<proteinExistence type="predicted"/>
<keyword evidence="1" id="KW-0732">Signal</keyword>
<evidence type="ECO:0000313" key="3">
    <source>
        <dbReference type="Proteomes" id="UP001285441"/>
    </source>
</evidence>
<feature type="signal peptide" evidence="1">
    <location>
        <begin position="1"/>
        <end position="24"/>
    </location>
</feature>
<dbReference type="EMBL" id="JAULSW010000003">
    <property type="protein sequence ID" value="KAK3387364.1"/>
    <property type="molecule type" value="Genomic_DNA"/>
</dbReference>
<reference evidence="2" key="2">
    <citation type="submission" date="2023-06" db="EMBL/GenBank/DDBJ databases">
        <authorList>
            <consortium name="Lawrence Berkeley National Laboratory"/>
            <person name="Haridas S."/>
            <person name="Hensen N."/>
            <person name="Bonometti L."/>
            <person name="Westerberg I."/>
            <person name="Brannstrom I.O."/>
            <person name="Guillou S."/>
            <person name="Cros-Aarteil S."/>
            <person name="Calhoun S."/>
            <person name="Kuo A."/>
            <person name="Mondo S."/>
            <person name="Pangilinan J."/>
            <person name="Riley R."/>
            <person name="LaButti K."/>
            <person name="Andreopoulos B."/>
            <person name="Lipzen A."/>
            <person name="Chen C."/>
            <person name="Yanf M."/>
            <person name="Daum C."/>
            <person name="Ng V."/>
            <person name="Clum A."/>
            <person name="Steindorff A."/>
            <person name="Ohm R."/>
            <person name="Martin F."/>
            <person name="Silar P."/>
            <person name="Natvig D."/>
            <person name="Lalanne C."/>
            <person name="Gautier V."/>
            <person name="Ament-velasquez S.L."/>
            <person name="Kruys A."/>
            <person name="Hutchinson M.I."/>
            <person name="Powell A.J."/>
            <person name="Barry K."/>
            <person name="Miller A.N."/>
            <person name="Grigoriev I.V."/>
            <person name="Debuchy R."/>
            <person name="Gladieux P."/>
            <person name="Thoren M.H."/>
            <person name="Johannesson H."/>
        </authorList>
    </citation>
    <scope>NUCLEOTIDE SEQUENCE</scope>
    <source>
        <strain evidence="2">CBS 232.78</strain>
    </source>
</reference>
<dbReference type="AlphaFoldDB" id="A0AAE0NTE6"/>
<evidence type="ECO:0000256" key="1">
    <source>
        <dbReference type="SAM" id="SignalP"/>
    </source>
</evidence>
<comment type="caution">
    <text evidence="2">The sequence shown here is derived from an EMBL/GenBank/DDBJ whole genome shotgun (WGS) entry which is preliminary data.</text>
</comment>
<evidence type="ECO:0008006" key="4">
    <source>
        <dbReference type="Google" id="ProtNLM"/>
    </source>
</evidence>